<accession>A0A4R2EC43</accession>
<dbReference type="Gene3D" id="3.40.630.30">
    <property type="match status" value="1"/>
</dbReference>
<evidence type="ECO:0000313" key="3">
    <source>
        <dbReference type="Proteomes" id="UP000294830"/>
    </source>
</evidence>
<dbReference type="CDD" id="cd04301">
    <property type="entry name" value="NAT_SF"/>
    <property type="match status" value="1"/>
</dbReference>
<gene>
    <name evidence="2" type="ORF">CLV25_10937</name>
</gene>
<evidence type="ECO:0000313" key="2">
    <source>
        <dbReference type="EMBL" id="TCN66408.1"/>
    </source>
</evidence>
<dbReference type="Pfam" id="PF00583">
    <property type="entry name" value="Acetyltransf_1"/>
    <property type="match status" value="1"/>
</dbReference>
<protein>
    <submittedName>
        <fullName evidence="2">Amino-acid N-acetyltransferase</fullName>
    </submittedName>
</protein>
<dbReference type="NCBIfam" id="NF040501">
    <property type="entry name" value="resist_ArsN2"/>
    <property type="match status" value="1"/>
</dbReference>
<dbReference type="Proteomes" id="UP000294830">
    <property type="component" value="Unassembled WGS sequence"/>
</dbReference>
<proteinExistence type="predicted"/>
<keyword evidence="2" id="KW-0808">Transferase</keyword>
<evidence type="ECO:0000259" key="1">
    <source>
        <dbReference type="PROSITE" id="PS51186"/>
    </source>
</evidence>
<dbReference type="GO" id="GO:0016747">
    <property type="term" value="F:acyltransferase activity, transferring groups other than amino-acyl groups"/>
    <property type="evidence" value="ECO:0007669"/>
    <property type="project" value="InterPro"/>
</dbReference>
<dbReference type="RefSeq" id="WP_131839535.1">
    <property type="nucleotide sequence ID" value="NZ_SLWB01000009.1"/>
</dbReference>
<reference evidence="2 3" key="1">
    <citation type="submission" date="2019-03" db="EMBL/GenBank/DDBJ databases">
        <title>Genomic Encyclopedia of Archaeal and Bacterial Type Strains, Phase II (KMG-II): from individual species to whole genera.</title>
        <authorList>
            <person name="Goeker M."/>
        </authorList>
    </citation>
    <scope>NUCLEOTIDE SEQUENCE [LARGE SCALE GENOMIC DNA]</scope>
    <source>
        <strain evidence="2 3">RL-C</strain>
    </source>
</reference>
<dbReference type="SUPFAM" id="SSF55729">
    <property type="entry name" value="Acyl-CoA N-acyltransferases (Nat)"/>
    <property type="match status" value="1"/>
</dbReference>
<dbReference type="InterPro" id="IPR016181">
    <property type="entry name" value="Acyl_CoA_acyltransferase"/>
</dbReference>
<dbReference type="AlphaFoldDB" id="A0A4R2EC43"/>
<organism evidence="2 3">
    <name type="scientific">Acetobacteroides hydrogenigenes</name>
    <dbReference type="NCBI Taxonomy" id="979970"/>
    <lineage>
        <taxon>Bacteria</taxon>
        <taxon>Pseudomonadati</taxon>
        <taxon>Bacteroidota</taxon>
        <taxon>Bacteroidia</taxon>
        <taxon>Bacteroidales</taxon>
        <taxon>Rikenellaceae</taxon>
        <taxon>Acetobacteroides</taxon>
    </lineage>
</organism>
<dbReference type="OrthoDB" id="9789605at2"/>
<dbReference type="InterPro" id="IPR000182">
    <property type="entry name" value="GNAT_dom"/>
</dbReference>
<feature type="domain" description="N-acetyltransferase" evidence="1">
    <location>
        <begin position="3"/>
        <end position="144"/>
    </location>
</feature>
<name>A0A4R2EC43_9BACT</name>
<keyword evidence="3" id="KW-1185">Reference proteome</keyword>
<dbReference type="PROSITE" id="PS51186">
    <property type="entry name" value="GNAT"/>
    <property type="match status" value="1"/>
</dbReference>
<sequence length="144" mass="16022">MNISIDPVRPESIEEVKSLLAANNLPTADISDDAVLLFEARQSNEQVGTIGLEKYDGAGLIRSLAVKDGLKGLGIGEKLVNHLLDYCASEQVTELYLLTTTTEKYFEKFGFQQISRDMVSEEIRQTREFKDICPCSAVVMHKPL</sequence>
<dbReference type="EMBL" id="SLWB01000009">
    <property type="protein sequence ID" value="TCN66408.1"/>
    <property type="molecule type" value="Genomic_DNA"/>
</dbReference>
<comment type="caution">
    <text evidence="2">The sequence shown here is derived from an EMBL/GenBank/DDBJ whole genome shotgun (WGS) entry which is preliminary data.</text>
</comment>